<evidence type="ECO:0000313" key="3">
    <source>
        <dbReference type="EMBL" id="MBB6485007.1"/>
    </source>
</evidence>
<sequence length="279" mass="28938">MEIAVIGAGAMGGAIAKRLVENGVSVLTYLEGRSAVTIERAKRAGMQPADLDAVAGAGLILSIVPPATAIAVAEQTAAAIRRRGLKTTFMDCNAISPQTMKQVAEIFGSDCGTVLDGSIIGGPPKAGQKGPKLYVCGDAGDSSAVLAEHGLQVRRIDGPIGAASALKMCYAGINKGVTGLGTAMLLAAIRSGADAALKRELQESLPDLDAKLASAIPDMYPKAYRWVAEMEEISEFLGEDDPAALIFKGMAGLYRKMAEDREHGGLLAEQLDKLNNGGR</sequence>
<dbReference type="RefSeq" id="WP_184703845.1">
    <property type="nucleotide sequence ID" value="NZ_JACHBG010000004.1"/>
</dbReference>
<feature type="domain" description="Phosphogluconate dehydrogenase NAD-binding putative C-terminal" evidence="2">
    <location>
        <begin position="190"/>
        <end position="256"/>
    </location>
</feature>
<dbReference type="InterPro" id="IPR051265">
    <property type="entry name" value="HIBADH-related_NP60_sf"/>
</dbReference>
<evidence type="ECO:0000259" key="2">
    <source>
        <dbReference type="Pfam" id="PF09130"/>
    </source>
</evidence>
<proteinExistence type="predicted"/>
<evidence type="ECO:0000313" key="4">
    <source>
        <dbReference type="Proteomes" id="UP000565576"/>
    </source>
</evidence>
<dbReference type="PANTHER" id="PTHR43580">
    <property type="entry name" value="OXIDOREDUCTASE GLYR1-RELATED"/>
    <property type="match status" value="1"/>
</dbReference>
<dbReference type="EMBL" id="JACHBG010000004">
    <property type="protein sequence ID" value="MBB6485007.1"/>
    <property type="molecule type" value="Genomic_DNA"/>
</dbReference>
<protein>
    <submittedName>
        <fullName evidence="3">3-hydroxyisobutyrate dehydrogenase-like beta-hydroxyacid dehydrogenase</fullName>
    </submittedName>
</protein>
<name>A0A7X0IQP1_9HYPH</name>
<dbReference type="PANTHER" id="PTHR43580:SF2">
    <property type="entry name" value="CYTOKINE-LIKE NUCLEAR FACTOR N-PAC"/>
    <property type="match status" value="1"/>
</dbReference>
<dbReference type="SUPFAM" id="SSF48179">
    <property type="entry name" value="6-phosphogluconate dehydrogenase C-terminal domain-like"/>
    <property type="match status" value="1"/>
</dbReference>
<reference evidence="3 4" key="1">
    <citation type="submission" date="2020-08" db="EMBL/GenBank/DDBJ databases">
        <title>Genomic Encyclopedia of Type Strains, Phase IV (KMG-V): Genome sequencing to study the core and pangenomes of soil and plant-associated prokaryotes.</title>
        <authorList>
            <person name="Whitman W."/>
        </authorList>
    </citation>
    <scope>NUCLEOTIDE SEQUENCE [LARGE SCALE GENOMIC DNA]</scope>
    <source>
        <strain evidence="3 4">SEMIA 4060</strain>
    </source>
</reference>
<dbReference type="Pfam" id="PF09130">
    <property type="entry name" value="DUF1932"/>
    <property type="match status" value="1"/>
</dbReference>
<evidence type="ECO:0000259" key="1">
    <source>
        <dbReference type="Pfam" id="PF03446"/>
    </source>
</evidence>
<gene>
    <name evidence="3" type="ORF">GGD46_002287</name>
</gene>
<dbReference type="SUPFAM" id="SSF51735">
    <property type="entry name" value="NAD(P)-binding Rossmann-fold domains"/>
    <property type="match status" value="1"/>
</dbReference>
<feature type="domain" description="6-phosphogluconate dehydrogenase NADP-binding" evidence="1">
    <location>
        <begin position="2"/>
        <end position="141"/>
    </location>
</feature>
<accession>A0A7X0IQP1</accession>
<comment type="caution">
    <text evidence="3">The sequence shown here is derived from an EMBL/GenBank/DDBJ whole genome shotgun (WGS) entry which is preliminary data.</text>
</comment>
<dbReference type="InterPro" id="IPR006115">
    <property type="entry name" value="6PGDH_NADP-bd"/>
</dbReference>
<dbReference type="InterPro" id="IPR036291">
    <property type="entry name" value="NAD(P)-bd_dom_sf"/>
</dbReference>
<dbReference type="GO" id="GO:0050661">
    <property type="term" value="F:NADP binding"/>
    <property type="evidence" value="ECO:0007669"/>
    <property type="project" value="InterPro"/>
</dbReference>
<organism evidence="3 4">
    <name type="scientific">Rhizobium lusitanum</name>
    <dbReference type="NCBI Taxonomy" id="293958"/>
    <lineage>
        <taxon>Bacteria</taxon>
        <taxon>Pseudomonadati</taxon>
        <taxon>Pseudomonadota</taxon>
        <taxon>Alphaproteobacteria</taxon>
        <taxon>Hyphomicrobiales</taxon>
        <taxon>Rhizobiaceae</taxon>
        <taxon>Rhizobium/Agrobacterium group</taxon>
        <taxon>Rhizobium</taxon>
    </lineage>
</organism>
<dbReference type="Gene3D" id="1.10.1040.10">
    <property type="entry name" value="N-(1-d-carboxylethyl)-l-norvaline Dehydrogenase, domain 2"/>
    <property type="match status" value="1"/>
</dbReference>
<dbReference type="InterPro" id="IPR015814">
    <property type="entry name" value="Pgluconate_DH_NAD-bd_C"/>
</dbReference>
<dbReference type="Pfam" id="PF03446">
    <property type="entry name" value="NAD_binding_2"/>
    <property type="match status" value="1"/>
</dbReference>
<dbReference type="InterPro" id="IPR008927">
    <property type="entry name" value="6-PGluconate_DH-like_C_sf"/>
</dbReference>
<dbReference type="AlphaFoldDB" id="A0A7X0IQP1"/>
<dbReference type="InterPro" id="IPR013328">
    <property type="entry name" value="6PGD_dom2"/>
</dbReference>
<dbReference type="Gene3D" id="3.40.50.720">
    <property type="entry name" value="NAD(P)-binding Rossmann-like Domain"/>
    <property type="match status" value="1"/>
</dbReference>
<dbReference type="Proteomes" id="UP000565576">
    <property type="component" value="Unassembled WGS sequence"/>
</dbReference>